<dbReference type="AlphaFoldDB" id="A0A2U1K7K9"/>
<comment type="caution">
    <text evidence="1">The sequence shown here is derived from an EMBL/GenBank/DDBJ whole genome shotgun (WGS) entry which is preliminary data.</text>
</comment>
<evidence type="ECO:0000313" key="2">
    <source>
        <dbReference type="Proteomes" id="UP000245998"/>
    </source>
</evidence>
<evidence type="ECO:0000313" key="1">
    <source>
        <dbReference type="EMBL" id="PWA13510.1"/>
    </source>
</evidence>
<dbReference type="InterPro" id="IPR009384">
    <property type="entry name" value="SwrD-like"/>
</dbReference>
<dbReference type="RefSeq" id="WP_116553014.1">
    <property type="nucleotide sequence ID" value="NZ_QCZG01000001.1"/>
</dbReference>
<organism evidence="1 2">
    <name type="scientific">Pueribacillus theae</name>
    <dbReference type="NCBI Taxonomy" id="2171751"/>
    <lineage>
        <taxon>Bacteria</taxon>
        <taxon>Bacillati</taxon>
        <taxon>Bacillota</taxon>
        <taxon>Bacilli</taxon>
        <taxon>Bacillales</taxon>
        <taxon>Bacillaceae</taxon>
        <taxon>Pueribacillus</taxon>
    </lineage>
</organism>
<dbReference type="OrthoDB" id="9799862at2"/>
<dbReference type="Proteomes" id="UP000245998">
    <property type="component" value="Unassembled WGS sequence"/>
</dbReference>
<protein>
    <recommendedName>
        <fullName evidence="3">Flagellar protein FlbD</fullName>
    </recommendedName>
</protein>
<proteinExistence type="predicted"/>
<keyword evidence="2" id="KW-1185">Reference proteome</keyword>
<name>A0A2U1K7K9_9BACI</name>
<reference evidence="1 2" key="1">
    <citation type="submission" date="2018-04" db="EMBL/GenBank/DDBJ databases">
        <title>Camelliibacillus theae gen. nov., sp. nov., isolated from Pu'er tea.</title>
        <authorList>
            <person name="Niu L."/>
        </authorList>
    </citation>
    <scope>NUCLEOTIDE SEQUENCE [LARGE SCALE GENOMIC DNA]</scope>
    <source>
        <strain evidence="1 2">T8</strain>
    </source>
</reference>
<dbReference type="EMBL" id="QCZG01000001">
    <property type="protein sequence ID" value="PWA13510.1"/>
    <property type="molecule type" value="Genomic_DNA"/>
</dbReference>
<accession>A0A2U1K7K9</accession>
<dbReference type="Pfam" id="PF06289">
    <property type="entry name" value="FlbD"/>
    <property type="match status" value="1"/>
</dbReference>
<evidence type="ECO:0008006" key="3">
    <source>
        <dbReference type="Google" id="ProtNLM"/>
    </source>
</evidence>
<dbReference type="PANTHER" id="PTHR39185">
    <property type="entry name" value="SWARMING MOTILITY PROTEIN SWRD"/>
    <property type="match status" value="1"/>
</dbReference>
<gene>
    <name evidence="1" type="ORF">DCC39_01060</name>
</gene>
<sequence>MIELTRLNGETFTLNALYIQQIQSFPDTTITLTNGELIVVQEKETEVIRKTVNFYKEINVLGFRKGLEGQ</sequence>
<dbReference type="PANTHER" id="PTHR39185:SF1">
    <property type="entry name" value="SWARMING MOTILITY PROTEIN SWRD"/>
    <property type="match status" value="1"/>
</dbReference>